<evidence type="ECO:0000256" key="2">
    <source>
        <dbReference type="ARBA" id="ARBA00022857"/>
    </source>
</evidence>
<gene>
    <name evidence="5" type="ORF">GMORB2_4334</name>
</gene>
<dbReference type="Proteomes" id="UP000749293">
    <property type="component" value="Unassembled WGS sequence"/>
</dbReference>
<evidence type="ECO:0000256" key="1">
    <source>
        <dbReference type="ARBA" id="ARBA00006484"/>
    </source>
</evidence>
<dbReference type="PROSITE" id="PS00061">
    <property type="entry name" value="ADH_SHORT"/>
    <property type="match status" value="1"/>
</dbReference>
<dbReference type="GO" id="GO:0016616">
    <property type="term" value="F:oxidoreductase activity, acting on the CH-OH group of donors, NAD or NADP as acceptor"/>
    <property type="evidence" value="ECO:0007669"/>
    <property type="project" value="UniProtKB-ARBA"/>
</dbReference>
<reference evidence="5" key="1">
    <citation type="submission" date="2020-03" db="EMBL/GenBank/DDBJ databases">
        <title>Site-based positive gene gene selection in Geosmithia morbida across the United States reveals a broad range of putative effectors and factors for local host and environmental adapation.</title>
        <authorList>
            <person name="Onufrak A."/>
            <person name="Murdoch R.W."/>
            <person name="Gazis R."/>
            <person name="Huff M."/>
            <person name="Staton M."/>
            <person name="Klingeman W."/>
            <person name="Hadziabdic D."/>
        </authorList>
    </citation>
    <scope>NUCLEOTIDE SEQUENCE</scope>
    <source>
        <strain evidence="5">1262</strain>
    </source>
</reference>
<dbReference type="AlphaFoldDB" id="A0A9P5D8G3"/>
<evidence type="ECO:0000256" key="3">
    <source>
        <dbReference type="ARBA" id="ARBA00023002"/>
    </source>
</evidence>
<dbReference type="InterPro" id="IPR036291">
    <property type="entry name" value="NAD(P)-bd_dom_sf"/>
</dbReference>
<comment type="similarity">
    <text evidence="1">Belongs to the short-chain dehydrogenases/reductases (SDR) family.</text>
</comment>
<comment type="caution">
    <text evidence="5">The sequence shown here is derived from an EMBL/GenBank/DDBJ whole genome shotgun (WGS) entry which is preliminary data.</text>
</comment>
<dbReference type="PANTHER" id="PTHR42760">
    <property type="entry name" value="SHORT-CHAIN DEHYDROGENASES/REDUCTASES FAMILY MEMBER"/>
    <property type="match status" value="1"/>
</dbReference>
<dbReference type="InterPro" id="IPR002347">
    <property type="entry name" value="SDR_fam"/>
</dbReference>
<keyword evidence="2" id="KW-0521">NADP</keyword>
<dbReference type="Pfam" id="PF13561">
    <property type="entry name" value="adh_short_C2"/>
    <property type="match status" value="1"/>
</dbReference>
<dbReference type="FunFam" id="3.40.50.720:FF:000084">
    <property type="entry name" value="Short-chain dehydrogenase reductase"/>
    <property type="match status" value="1"/>
</dbReference>
<dbReference type="InterPro" id="IPR057326">
    <property type="entry name" value="KR_dom"/>
</dbReference>
<feature type="domain" description="Ketoreductase" evidence="4">
    <location>
        <begin position="50"/>
        <end position="237"/>
    </location>
</feature>
<evidence type="ECO:0000313" key="5">
    <source>
        <dbReference type="EMBL" id="KAF4125494.1"/>
    </source>
</evidence>
<dbReference type="OrthoDB" id="47007at2759"/>
<name>A0A9P5D8G3_9HYPO</name>
<keyword evidence="6" id="KW-1185">Reference proteome</keyword>
<accession>A0A9P5D8G3</accession>
<evidence type="ECO:0000259" key="4">
    <source>
        <dbReference type="SMART" id="SM00822"/>
    </source>
</evidence>
<dbReference type="SUPFAM" id="SSF51735">
    <property type="entry name" value="NAD(P)-binding Rossmann-fold domains"/>
    <property type="match status" value="1"/>
</dbReference>
<dbReference type="Gene3D" id="3.40.50.720">
    <property type="entry name" value="NAD(P)-binding Rossmann-like Domain"/>
    <property type="match status" value="1"/>
</dbReference>
<dbReference type="SMART" id="SM00822">
    <property type="entry name" value="PKS_KR"/>
    <property type="match status" value="1"/>
</dbReference>
<dbReference type="InterPro" id="IPR020904">
    <property type="entry name" value="Sc_DH/Rdtase_CS"/>
</dbReference>
<sequence length="300" mass="31546">MTSREALRERIIPYMTLCPPTSTVTSTPQLPSSSYPAPRDTAAGRFAVSGVAVVTGGTGNIASVCSRALVQHGISALMLLDIGISSEASQSTLFSLRADFPDTRIEARECNVTSEEDVEAAVAHTVQLLGGVDALICFAGVVQVGHALDMSAAEFRRVIEVNTTGSFLVSRACANQMVRQGRGGRIVLTSSISAHRVNFPQPQVAYNTSKAALAGVRMSLAAEWARYGITVNSISPGYMDTVLNEGDGLADARHSWCSRNPMGRIGLPEELAGVVVMLVSRAGSYINGADIVVDGGGIVF</sequence>
<dbReference type="EMBL" id="JAANYQ010000003">
    <property type="protein sequence ID" value="KAF4125494.1"/>
    <property type="molecule type" value="Genomic_DNA"/>
</dbReference>
<organism evidence="5 6">
    <name type="scientific">Geosmithia morbida</name>
    <dbReference type="NCBI Taxonomy" id="1094350"/>
    <lineage>
        <taxon>Eukaryota</taxon>
        <taxon>Fungi</taxon>
        <taxon>Dikarya</taxon>
        <taxon>Ascomycota</taxon>
        <taxon>Pezizomycotina</taxon>
        <taxon>Sordariomycetes</taxon>
        <taxon>Hypocreomycetidae</taxon>
        <taxon>Hypocreales</taxon>
        <taxon>Bionectriaceae</taxon>
        <taxon>Geosmithia</taxon>
    </lineage>
</organism>
<protein>
    <submittedName>
        <fullName evidence="5">Short-chain dehydrogenase</fullName>
    </submittedName>
</protein>
<dbReference type="PRINTS" id="PR00081">
    <property type="entry name" value="GDHRDH"/>
</dbReference>
<evidence type="ECO:0000313" key="6">
    <source>
        <dbReference type="Proteomes" id="UP000749293"/>
    </source>
</evidence>
<keyword evidence="3" id="KW-0560">Oxidoreductase</keyword>
<proteinExistence type="inferred from homology"/>
<dbReference type="PRINTS" id="PR00080">
    <property type="entry name" value="SDRFAMILY"/>
</dbReference>
<dbReference type="GeneID" id="55970562"/>
<dbReference type="PANTHER" id="PTHR42760:SF115">
    <property type="entry name" value="3-OXOACYL-[ACYL-CARRIER-PROTEIN] REDUCTASE FABG"/>
    <property type="match status" value="1"/>
</dbReference>
<dbReference type="RefSeq" id="XP_035324146.1">
    <property type="nucleotide sequence ID" value="XM_035466309.1"/>
</dbReference>